<evidence type="ECO:0000313" key="2">
    <source>
        <dbReference type="EMBL" id="OLP61208.1"/>
    </source>
</evidence>
<sequence>MALPSARSPRRWGWGLGASVLAHLLLVAAFLASPALPDLNPPDEETVSVEMVPPPPEPEKAEPEKPEPEKKEPEKKEPEKAEEKKPEPPQPPSTSARHVAIRPTLSEAPEREDQVGQTEDRGAPVETRPDAPPEPEPPQAPQKADQPGAPDRPPGAGGDTQGATTPEAPAEPQASPPAISKPAAEEKPSTPPPAGTPTPATEPTQQAALPQMPSSETGEAMAALPPAEDGFAPALPREDAPMPSPRPASGQAARPSTGAAGGGALKVAKPLNAAPIFRDPLARFALGQMPRKQQVQNLCVYEATDQIRRSRPGSEPEGVFINGNVTGTTVNAANSFYRSQGKWYRIDLACTADLKHLKIEDFRFQLGGEVTGALAEQLDRRAR</sequence>
<protein>
    <submittedName>
        <fullName evidence="2">Uncharacterized protein</fullName>
    </submittedName>
</protein>
<keyword evidence="3" id="KW-1185">Reference proteome</keyword>
<gene>
    <name evidence="2" type="ORF">BJF93_20670</name>
</gene>
<dbReference type="Proteomes" id="UP000186364">
    <property type="component" value="Unassembled WGS sequence"/>
</dbReference>
<feature type="compositionally biased region" description="Low complexity" evidence="1">
    <location>
        <begin position="197"/>
        <end position="211"/>
    </location>
</feature>
<feature type="region of interest" description="Disordered" evidence="1">
    <location>
        <begin position="35"/>
        <end position="264"/>
    </location>
</feature>
<dbReference type="Pfam" id="PF06059">
    <property type="entry name" value="DUF930"/>
    <property type="match status" value="1"/>
</dbReference>
<dbReference type="AlphaFoldDB" id="A0A1Q9AZP5"/>
<organism evidence="2 3">
    <name type="scientific">Xaviernesmea oryzae</name>
    <dbReference type="NCBI Taxonomy" id="464029"/>
    <lineage>
        <taxon>Bacteria</taxon>
        <taxon>Pseudomonadati</taxon>
        <taxon>Pseudomonadota</taxon>
        <taxon>Alphaproteobacteria</taxon>
        <taxon>Hyphomicrobiales</taxon>
        <taxon>Rhizobiaceae</taxon>
        <taxon>Rhizobium/Agrobacterium group</taxon>
        <taxon>Xaviernesmea</taxon>
    </lineage>
</organism>
<dbReference type="EMBL" id="MKIP01000033">
    <property type="protein sequence ID" value="OLP61208.1"/>
    <property type="molecule type" value="Genomic_DNA"/>
</dbReference>
<feature type="compositionally biased region" description="Basic and acidic residues" evidence="1">
    <location>
        <begin position="57"/>
        <end position="87"/>
    </location>
</feature>
<proteinExistence type="predicted"/>
<reference evidence="2 3" key="1">
    <citation type="submission" date="2016-09" db="EMBL/GenBank/DDBJ databases">
        <title>Rhizobium sp. nov., a novel species isolated from the rice rhizosphere.</title>
        <authorList>
            <person name="Zhao J."/>
            <person name="Zhang X."/>
        </authorList>
    </citation>
    <scope>NUCLEOTIDE SEQUENCE [LARGE SCALE GENOMIC DNA]</scope>
    <source>
        <strain evidence="2 3">1.7048</strain>
    </source>
</reference>
<comment type="caution">
    <text evidence="2">The sequence shown here is derived from an EMBL/GenBank/DDBJ whole genome shotgun (WGS) entry which is preliminary data.</text>
</comment>
<dbReference type="InterPro" id="IPR009273">
    <property type="entry name" value="DUF930"/>
</dbReference>
<accession>A0A1Q9AZP5</accession>
<feature type="compositionally biased region" description="Low complexity" evidence="1">
    <location>
        <begin position="163"/>
        <end position="178"/>
    </location>
</feature>
<name>A0A1Q9AZP5_9HYPH</name>
<feature type="compositionally biased region" description="Basic and acidic residues" evidence="1">
    <location>
        <begin position="108"/>
        <end position="131"/>
    </location>
</feature>
<evidence type="ECO:0000313" key="3">
    <source>
        <dbReference type="Proteomes" id="UP000186364"/>
    </source>
</evidence>
<evidence type="ECO:0000256" key="1">
    <source>
        <dbReference type="SAM" id="MobiDB-lite"/>
    </source>
</evidence>